<evidence type="ECO:0000313" key="3">
    <source>
        <dbReference type="Proteomes" id="UP000831786"/>
    </source>
</evidence>
<evidence type="ECO:0008006" key="4">
    <source>
        <dbReference type="Google" id="ProtNLM"/>
    </source>
</evidence>
<reference evidence="2 3" key="1">
    <citation type="submission" date="2022-04" db="EMBL/GenBank/DDBJ databases">
        <title>Leucobacter sp. isolated from rhizosphere of garlic.</title>
        <authorList>
            <person name="Won M."/>
            <person name="Lee C.-M."/>
            <person name="Woen H.-Y."/>
            <person name="Kwon S.-W."/>
        </authorList>
    </citation>
    <scope>NUCLEOTIDE SEQUENCE [LARGE SCALE GENOMIC DNA]</scope>
    <source>
        <strain evidence="2 3">H21R-40</strain>
    </source>
</reference>
<proteinExistence type="predicted"/>
<evidence type="ECO:0000256" key="1">
    <source>
        <dbReference type="SAM" id="Phobius"/>
    </source>
</evidence>
<sequence length="237" mass="25208">MNRSLTVARLHLNKWNTVVLTPLGILGIVMVVTIIIQIAILRATGMDANSPEYVEGARWNQAILWSLPGFLVYYGVQAVSTTYPFGLALGFTRRDYIAGTMIANMLHAVYITVLLLALLGLEFATNHWFVGAYVLDVNVVGAGDPLVLGVTAFLGVLFCLTVGGVFAAVWVRFGPKGPTILGLGLGLVLALSLLALAPQLGEIFGAITRGGLALAAVAIILVSLVGTWFAMRRASVR</sequence>
<feature type="transmembrane region" description="Helical" evidence="1">
    <location>
        <begin position="20"/>
        <end position="43"/>
    </location>
</feature>
<feature type="transmembrane region" description="Helical" evidence="1">
    <location>
        <begin position="180"/>
        <end position="200"/>
    </location>
</feature>
<dbReference type="EMBL" id="CP095045">
    <property type="protein sequence ID" value="UOQ57295.1"/>
    <property type="molecule type" value="Genomic_DNA"/>
</dbReference>
<keyword evidence="3" id="KW-1185">Reference proteome</keyword>
<keyword evidence="1" id="KW-0812">Transmembrane</keyword>
<feature type="transmembrane region" description="Helical" evidence="1">
    <location>
        <begin position="108"/>
        <end position="130"/>
    </location>
</feature>
<name>A0ABY4FM04_9MICO</name>
<dbReference type="RefSeq" id="WP_244692335.1">
    <property type="nucleotide sequence ID" value="NZ_CP095044.1"/>
</dbReference>
<feature type="transmembrane region" description="Helical" evidence="1">
    <location>
        <begin position="212"/>
        <end position="231"/>
    </location>
</feature>
<dbReference type="Proteomes" id="UP000831786">
    <property type="component" value="Chromosome"/>
</dbReference>
<feature type="transmembrane region" description="Helical" evidence="1">
    <location>
        <begin position="150"/>
        <end position="173"/>
    </location>
</feature>
<keyword evidence="1" id="KW-1133">Transmembrane helix</keyword>
<accession>A0ABY4FM04</accession>
<evidence type="ECO:0000313" key="2">
    <source>
        <dbReference type="EMBL" id="UOQ57295.1"/>
    </source>
</evidence>
<protein>
    <recommendedName>
        <fullName evidence="4">ABC transporter permease</fullName>
    </recommendedName>
</protein>
<organism evidence="2 3">
    <name type="scientific">Leucobacter allii</name>
    <dbReference type="NCBI Taxonomy" id="2932247"/>
    <lineage>
        <taxon>Bacteria</taxon>
        <taxon>Bacillati</taxon>
        <taxon>Actinomycetota</taxon>
        <taxon>Actinomycetes</taxon>
        <taxon>Micrococcales</taxon>
        <taxon>Microbacteriaceae</taxon>
        <taxon>Leucobacter</taxon>
    </lineage>
</organism>
<keyword evidence="1" id="KW-0472">Membrane</keyword>
<feature type="transmembrane region" description="Helical" evidence="1">
    <location>
        <begin position="63"/>
        <end position="87"/>
    </location>
</feature>
<gene>
    <name evidence="2" type="ORF">MUN78_00160</name>
</gene>